<evidence type="ECO:0000256" key="5">
    <source>
        <dbReference type="SAM" id="Phobius"/>
    </source>
</evidence>
<dbReference type="PANTHER" id="PTHR47685:SF1">
    <property type="entry name" value="MAGNESIUM TRANSPORT PROTEIN CORA"/>
    <property type="match status" value="1"/>
</dbReference>
<evidence type="ECO:0000256" key="3">
    <source>
        <dbReference type="ARBA" id="ARBA00022989"/>
    </source>
</evidence>
<proteinExistence type="predicted"/>
<dbReference type="Pfam" id="PF01544">
    <property type="entry name" value="CorA"/>
    <property type="match status" value="1"/>
</dbReference>
<evidence type="ECO:0000256" key="4">
    <source>
        <dbReference type="ARBA" id="ARBA00023136"/>
    </source>
</evidence>
<evidence type="ECO:0008006" key="8">
    <source>
        <dbReference type="Google" id="ProtNLM"/>
    </source>
</evidence>
<evidence type="ECO:0000256" key="1">
    <source>
        <dbReference type="ARBA" id="ARBA00004141"/>
    </source>
</evidence>
<name>A0A6A7ADN2_9PLEO</name>
<dbReference type="GO" id="GO:0046873">
    <property type="term" value="F:metal ion transmembrane transporter activity"/>
    <property type="evidence" value="ECO:0007669"/>
    <property type="project" value="InterPro"/>
</dbReference>
<keyword evidence="2 5" id="KW-0812">Transmembrane</keyword>
<keyword evidence="3 5" id="KW-1133">Transmembrane helix</keyword>
<dbReference type="Gene3D" id="1.20.58.340">
    <property type="entry name" value="Magnesium transport protein CorA, transmembrane region"/>
    <property type="match status" value="1"/>
</dbReference>
<comment type="subcellular location">
    <subcellularLocation>
        <location evidence="1">Membrane</location>
        <topology evidence="1">Multi-pass membrane protein</topology>
    </subcellularLocation>
</comment>
<dbReference type="InterPro" id="IPR045863">
    <property type="entry name" value="CorA_TM1_TM2"/>
</dbReference>
<dbReference type="GO" id="GO:0016020">
    <property type="term" value="C:membrane"/>
    <property type="evidence" value="ECO:0007669"/>
    <property type="project" value="UniProtKB-SubCell"/>
</dbReference>
<dbReference type="Proteomes" id="UP000799424">
    <property type="component" value="Unassembled WGS sequence"/>
</dbReference>
<dbReference type="AlphaFoldDB" id="A0A6A7ADN2"/>
<evidence type="ECO:0000256" key="2">
    <source>
        <dbReference type="ARBA" id="ARBA00022692"/>
    </source>
</evidence>
<dbReference type="InterPro" id="IPR050829">
    <property type="entry name" value="CorA_MIT"/>
</dbReference>
<reference evidence="6" key="1">
    <citation type="journal article" date="2020" name="Stud. Mycol.">
        <title>101 Dothideomycetes genomes: a test case for predicting lifestyles and emergence of pathogens.</title>
        <authorList>
            <person name="Haridas S."/>
            <person name="Albert R."/>
            <person name="Binder M."/>
            <person name="Bloem J."/>
            <person name="Labutti K."/>
            <person name="Salamov A."/>
            <person name="Andreopoulos B."/>
            <person name="Baker S."/>
            <person name="Barry K."/>
            <person name="Bills G."/>
            <person name="Bluhm B."/>
            <person name="Cannon C."/>
            <person name="Castanera R."/>
            <person name="Culley D."/>
            <person name="Daum C."/>
            <person name="Ezra D."/>
            <person name="Gonzalez J."/>
            <person name="Henrissat B."/>
            <person name="Kuo A."/>
            <person name="Liang C."/>
            <person name="Lipzen A."/>
            <person name="Lutzoni F."/>
            <person name="Magnuson J."/>
            <person name="Mondo S."/>
            <person name="Nolan M."/>
            <person name="Ohm R."/>
            <person name="Pangilinan J."/>
            <person name="Park H.-J."/>
            <person name="Ramirez L."/>
            <person name="Alfaro M."/>
            <person name="Sun H."/>
            <person name="Tritt A."/>
            <person name="Yoshinaga Y."/>
            <person name="Zwiers L.-H."/>
            <person name="Turgeon B."/>
            <person name="Goodwin S."/>
            <person name="Spatafora J."/>
            <person name="Crous P."/>
            <person name="Grigoriev I."/>
        </authorList>
    </citation>
    <scope>NUCLEOTIDE SEQUENCE</scope>
    <source>
        <strain evidence="6">CBS 113818</strain>
    </source>
</reference>
<dbReference type="InterPro" id="IPR002523">
    <property type="entry name" value="MgTranspt_CorA/ZnTranspt_ZntB"/>
</dbReference>
<organism evidence="6 7">
    <name type="scientific">Ophiobolus disseminans</name>
    <dbReference type="NCBI Taxonomy" id="1469910"/>
    <lineage>
        <taxon>Eukaryota</taxon>
        <taxon>Fungi</taxon>
        <taxon>Dikarya</taxon>
        <taxon>Ascomycota</taxon>
        <taxon>Pezizomycotina</taxon>
        <taxon>Dothideomycetes</taxon>
        <taxon>Pleosporomycetidae</taxon>
        <taxon>Pleosporales</taxon>
        <taxon>Pleosporineae</taxon>
        <taxon>Phaeosphaeriaceae</taxon>
        <taxon>Ophiobolus</taxon>
    </lineage>
</organism>
<dbReference type="SUPFAM" id="SSF144083">
    <property type="entry name" value="Magnesium transport protein CorA, transmembrane region"/>
    <property type="match status" value="1"/>
</dbReference>
<protein>
    <recommendedName>
        <fullName evidence="8">Cora-domain-containing protein</fullName>
    </recommendedName>
</protein>
<keyword evidence="7" id="KW-1185">Reference proteome</keyword>
<feature type="transmembrane region" description="Helical" evidence="5">
    <location>
        <begin position="556"/>
        <end position="578"/>
    </location>
</feature>
<gene>
    <name evidence="6" type="ORF">CC86DRAFT_343869</name>
</gene>
<sequence>MEYAKGSEPVYDWHADPYWRNRRLSPAQIQVYDIRLEGLRQGVGEMLEMREVLSSSLLPELEERDRLANTIPVEDVTKNRNEQAHLKSLANEFGWMNVLRSNKVQSNTFNSQESRKCRWIHLSSKFSDYLPGCLLGLSDWSQNPNRIAAALHQLEHCINQQERFSKHGRYFAPFFQHLREDYGDEEGTEDGPMLLSVPFMDWTVDGETPPLRFQVDKREGYQSSRSTSHLLRSILQHFYRLEDTSDRESQQVFTKHRPWTTDRNLDLKVRRWYGQYPTSLNVDELWILVIDARHIVTFSSNQSWGTSYRKTQNATLKSIWPPLQLSARIMQVSFRGLRNALVNTSDRQSEQDYTSSMHIIAALSGALGMLHRSFWTDITLCLSDRYASYLGHLQYRLHRSPSTKLVMDLLQVQEELNIIISIMEQQMDLVADIQGVPTAGRNRRHSQRHEQRPLSSLPPENIATYRQMSFSRLSDPAAQLLENLQREYADLVDLRENSNALINRTIQLVNIRLEDHGKAILVFTMVTIIFLPLSFISSFFGMNFSDIRNMEQSQSLFWIVAGSLTVGTVAFSVFLAFYGGAITEWFVTWRENRNRRLKRRTAIKNRGLELQRNQIRSFEVLDALRPTGVP</sequence>
<accession>A0A6A7ADN2</accession>
<feature type="transmembrane region" description="Helical" evidence="5">
    <location>
        <begin position="520"/>
        <end position="544"/>
    </location>
</feature>
<dbReference type="OrthoDB" id="5430750at2759"/>
<keyword evidence="4 5" id="KW-0472">Membrane</keyword>
<dbReference type="EMBL" id="MU006219">
    <property type="protein sequence ID" value="KAF2830828.1"/>
    <property type="molecule type" value="Genomic_DNA"/>
</dbReference>
<evidence type="ECO:0000313" key="7">
    <source>
        <dbReference type="Proteomes" id="UP000799424"/>
    </source>
</evidence>
<evidence type="ECO:0000313" key="6">
    <source>
        <dbReference type="EMBL" id="KAF2830828.1"/>
    </source>
</evidence>
<dbReference type="PANTHER" id="PTHR47685">
    <property type="entry name" value="MAGNESIUM TRANSPORT PROTEIN CORA"/>
    <property type="match status" value="1"/>
</dbReference>